<dbReference type="InterPro" id="IPR003439">
    <property type="entry name" value="ABC_transporter-like_ATP-bd"/>
</dbReference>
<dbReference type="Pfam" id="PF00005">
    <property type="entry name" value="ABC_tran"/>
    <property type="match status" value="1"/>
</dbReference>
<keyword evidence="4 7" id="KW-0067">ATP-binding</keyword>
<dbReference type="GO" id="GO:0016887">
    <property type="term" value="F:ATP hydrolysis activity"/>
    <property type="evidence" value="ECO:0007669"/>
    <property type="project" value="InterPro"/>
</dbReference>
<dbReference type="GO" id="GO:0015807">
    <property type="term" value="P:L-amino acid transport"/>
    <property type="evidence" value="ECO:0007669"/>
    <property type="project" value="TreeGrafter"/>
</dbReference>
<dbReference type="SUPFAM" id="SSF52540">
    <property type="entry name" value="P-loop containing nucleoside triphosphate hydrolases"/>
    <property type="match status" value="1"/>
</dbReference>
<dbReference type="GO" id="GO:0005524">
    <property type="term" value="F:ATP binding"/>
    <property type="evidence" value="ECO:0007669"/>
    <property type="project" value="UniProtKB-KW"/>
</dbReference>
<dbReference type="AlphaFoldDB" id="A0A511R1Q0"/>
<keyword evidence="5" id="KW-0029">Amino-acid transport</keyword>
<dbReference type="Proteomes" id="UP000321197">
    <property type="component" value="Unassembled WGS sequence"/>
</dbReference>
<keyword evidence="2" id="KW-0813">Transport</keyword>
<proteinExistence type="inferred from homology"/>
<feature type="domain" description="ABC transporter" evidence="6">
    <location>
        <begin position="9"/>
        <end position="240"/>
    </location>
</feature>
<dbReference type="GO" id="GO:0015658">
    <property type="term" value="F:branched-chain amino acid transmembrane transporter activity"/>
    <property type="evidence" value="ECO:0007669"/>
    <property type="project" value="TreeGrafter"/>
</dbReference>
<evidence type="ECO:0000256" key="5">
    <source>
        <dbReference type="ARBA" id="ARBA00022970"/>
    </source>
</evidence>
<keyword evidence="3" id="KW-0547">Nucleotide-binding</keyword>
<dbReference type="PANTHER" id="PTHR43820">
    <property type="entry name" value="HIGH-AFFINITY BRANCHED-CHAIN AMINO ACID TRANSPORT ATP-BINDING PROTEIN LIVF"/>
    <property type="match status" value="1"/>
</dbReference>
<evidence type="ECO:0000256" key="1">
    <source>
        <dbReference type="ARBA" id="ARBA00005417"/>
    </source>
</evidence>
<evidence type="ECO:0000256" key="2">
    <source>
        <dbReference type="ARBA" id="ARBA00022448"/>
    </source>
</evidence>
<dbReference type="InterPro" id="IPR027417">
    <property type="entry name" value="P-loop_NTPase"/>
</dbReference>
<gene>
    <name evidence="7" type="ORF">MHY01S_16970</name>
</gene>
<name>A0A511R1Q0_9DEIN</name>
<dbReference type="SMART" id="SM00382">
    <property type="entry name" value="AAA"/>
    <property type="match status" value="1"/>
</dbReference>
<reference evidence="7 8" key="1">
    <citation type="submission" date="2019-07" db="EMBL/GenBank/DDBJ databases">
        <title>Whole genome shotgun sequence of Meiothermus hypogaeus NBRC 106114.</title>
        <authorList>
            <person name="Hosoyama A."/>
            <person name="Uohara A."/>
            <person name="Ohji S."/>
            <person name="Ichikawa N."/>
        </authorList>
    </citation>
    <scope>NUCLEOTIDE SEQUENCE [LARGE SCALE GENOMIC DNA]</scope>
    <source>
        <strain evidence="7 8">NBRC 106114</strain>
    </source>
</reference>
<dbReference type="InterPro" id="IPR052156">
    <property type="entry name" value="BCAA_Transport_ATP-bd_LivF"/>
</dbReference>
<dbReference type="Gene3D" id="3.40.50.300">
    <property type="entry name" value="P-loop containing nucleotide triphosphate hydrolases"/>
    <property type="match status" value="1"/>
</dbReference>
<dbReference type="CDD" id="cd03224">
    <property type="entry name" value="ABC_TM1139_LivF_branched"/>
    <property type="match status" value="1"/>
</dbReference>
<evidence type="ECO:0000259" key="6">
    <source>
        <dbReference type="PROSITE" id="PS50893"/>
    </source>
</evidence>
<comment type="caution">
    <text evidence="7">The sequence shown here is derived from an EMBL/GenBank/DDBJ whole genome shotgun (WGS) entry which is preliminary data.</text>
</comment>
<dbReference type="InterPro" id="IPR017871">
    <property type="entry name" value="ABC_transporter-like_CS"/>
</dbReference>
<protein>
    <submittedName>
        <fullName evidence="7">ABC transporter ATP-binding protein</fullName>
    </submittedName>
</protein>
<dbReference type="PANTHER" id="PTHR43820:SF4">
    <property type="entry name" value="HIGH-AFFINITY BRANCHED-CHAIN AMINO ACID TRANSPORT ATP-BINDING PROTEIN LIVF"/>
    <property type="match status" value="1"/>
</dbReference>
<organism evidence="7 8">
    <name type="scientific">Meiothermus hypogaeus NBRC 106114</name>
    <dbReference type="NCBI Taxonomy" id="1227553"/>
    <lineage>
        <taxon>Bacteria</taxon>
        <taxon>Thermotogati</taxon>
        <taxon>Deinococcota</taxon>
        <taxon>Deinococci</taxon>
        <taxon>Thermales</taxon>
        <taxon>Thermaceae</taxon>
        <taxon>Meiothermus</taxon>
    </lineage>
</organism>
<evidence type="ECO:0000256" key="3">
    <source>
        <dbReference type="ARBA" id="ARBA00022741"/>
    </source>
</evidence>
<dbReference type="InterPro" id="IPR003593">
    <property type="entry name" value="AAA+_ATPase"/>
</dbReference>
<evidence type="ECO:0000256" key="4">
    <source>
        <dbReference type="ARBA" id="ARBA00022840"/>
    </source>
</evidence>
<dbReference type="PROSITE" id="PS00211">
    <property type="entry name" value="ABC_TRANSPORTER_1"/>
    <property type="match status" value="1"/>
</dbReference>
<dbReference type="PROSITE" id="PS50893">
    <property type="entry name" value="ABC_TRANSPORTER_2"/>
    <property type="match status" value="1"/>
</dbReference>
<sequence length="240" mass="25363">MVQEATLKLTVNDLTAGYGKAQVLFGLGLEVAEGELVALLGANGAGKTTALRTVSGLLRPWAGSVDLDGQSLLGFSAARRARLGLGHVPEGRQLFSLMSVEENLLLGAAFLAWSGKSDQLERIYALFPRLAERRGQMAGTLSGGEQQMLAIGRALMGKPRILMVDEPSLGLSPKLAEEVLSTLSQVKKEGVGVLLVEQNVALSLEVADRGYVVEHGRVVLQGSAKELASDEGVQKAYLAL</sequence>
<evidence type="ECO:0000313" key="7">
    <source>
        <dbReference type="EMBL" id="GEM83531.1"/>
    </source>
</evidence>
<comment type="similarity">
    <text evidence="1">Belongs to the ABC transporter superfamily.</text>
</comment>
<dbReference type="EMBL" id="BJXL01000049">
    <property type="protein sequence ID" value="GEM83531.1"/>
    <property type="molecule type" value="Genomic_DNA"/>
</dbReference>
<evidence type="ECO:0000313" key="8">
    <source>
        <dbReference type="Proteomes" id="UP000321197"/>
    </source>
</evidence>
<accession>A0A511R1Q0</accession>